<name>A0A4U7BH37_9BACT</name>
<comment type="caution">
    <text evidence="1">The sequence shown here is derived from an EMBL/GenBank/DDBJ whole genome shotgun (WGS) entry which is preliminary data.</text>
</comment>
<organism evidence="1 2">
    <name type="scientific">Campylobacter estrildidarum</name>
    <dbReference type="NCBI Taxonomy" id="2510189"/>
    <lineage>
        <taxon>Bacteria</taxon>
        <taxon>Pseudomonadati</taxon>
        <taxon>Campylobacterota</taxon>
        <taxon>Epsilonproteobacteria</taxon>
        <taxon>Campylobacterales</taxon>
        <taxon>Campylobacteraceae</taxon>
        <taxon>Campylobacter</taxon>
    </lineage>
</organism>
<dbReference type="RefSeq" id="WP_137621356.1">
    <property type="nucleotide sequence ID" value="NZ_NXLZ01000023.1"/>
</dbReference>
<protein>
    <recommendedName>
        <fullName evidence="3">Replication initiation protein</fullName>
    </recommendedName>
</protein>
<sequence>MRSTTRNKSIDEFAKEKFKSIKTNDKRYPFKLRYINLKPRNKSLSNTMIILDNSKDCFELSKKNKKSKDFYIEVQFNGLYQPSKQIEAEVWKILSKMTKRFKAYSVDIACDFDDSLAVSKAREYEHANRFKKLKIDGEIHAYKTSIYVNSPKSKYYNLKRVLIYDKYEKQTYYHKEKLKPEFTRWKRLELRFRLKNKFLDCIESDVNEAFDFMQDYLRMIGIWHFNIEVILEQTKYLNNPRWAKVFKPYALAS</sequence>
<evidence type="ECO:0000313" key="1">
    <source>
        <dbReference type="EMBL" id="TKX28176.1"/>
    </source>
</evidence>
<evidence type="ECO:0000313" key="2">
    <source>
        <dbReference type="Proteomes" id="UP000308838"/>
    </source>
</evidence>
<dbReference type="AlphaFoldDB" id="A0A4U7BH37"/>
<accession>A0A4U7BH37</accession>
<proteinExistence type="predicted"/>
<gene>
    <name evidence="1" type="ORF">CQA69_08545</name>
</gene>
<dbReference type="OrthoDB" id="5320553at2"/>
<dbReference type="Proteomes" id="UP000308838">
    <property type="component" value="Unassembled WGS sequence"/>
</dbReference>
<reference evidence="1 2" key="1">
    <citation type="submission" date="2018-05" db="EMBL/GenBank/DDBJ databases">
        <title>Novel Campyloabacter and Helicobacter Species and Strains.</title>
        <authorList>
            <person name="Mannion A.J."/>
            <person name="Shen Z."/>
            <person name="Fox J.G."/>
        </authorList>
    </citation>
    <scope>NUCLEOTIDE SEQUENCE [LARGE SCALE GENOMIC DNA]</scope>
    <source>
        <strain evidence="2">MIT17-664</strain>
    </source>
</reference>
<keyword evidence="2" id="KW-1185">Reference proteome</keyword>
<evidence type="ECO:0008006" key="3">
    <source>
        <dbReference type="Google" id="ProtNLM"/>
    </source>
</evidence>
<dbReference type="EMBL" id="NXLZ01000023">
    <property type="protein sequence ID" value="TKX28176.1"/>
    <property type="molecule type" value="Genomic_DNA"/>
</dbReference>